<accession>A0A6N2WD26</accession>
<gene>
    <name evidence="4" type="ORF">CNLFYP112_00963</name>
</gene>
<sequence>MSSYTSNIRTYRKKKYINIGLIIFGIIFLYLIVTIILYLTAPRITPYEVREGSILKDNAYTGIAIRTENVTYADNSGYINYYTTDNSKVRAGTNIYTLSNEKLTFSNGSSEDNVTLSEEQKNALSLKIQTFSESFKDASFSDMYLFKNEMESSLQSISSQSKMDQLNSALSNGTLSDMNLYSTAEDGIVVYSVDGMEGLTKDTVTLESLDKSNYQKTEFANNTKVNAGDPVYKLVTDESWTLVTEISKETYDVLKEKKSVKVRFSKDNQTLWGNLEIKELDGHILAYLGFDNSMIRYANERYLDIELILEDQSGLKIPKSAETKKDFYVVPKSYITQGGNSSEQGVLRQTTDKNGESITEFLPVNIYYEENETVYLDPNVFQENDVIIKPESTETYQLKEKKSLKGVYNINKGYAMFKQINILSESEEYYIVEEGNSYGLSNYDRIALDSTGIKENDIVF</sequence>
<dbReference type="Pfam" id="PF26018">
    <property type="entry name" value="BSH_RND_rel"/>
    <property type="match status" value="1"/>
</dbReference>
<proteinExistence type="predicted"/>
<keyword evidence="1" id="KW-0812">Transmembrane</keyword>
<reference evidence="4" key="1">
    <citation type="submission" date="2019-11" db="EMBL/GenBank/DDBJ databases">
        <authorList>
            <person name="Feng L."/>
        </authorList>
    </citation>
    <scope>NUCLEOTIDE SEQUENCE</scope>
    <source>
        <strain evidence="4">CnexileLFYP112</strain>
    </source>
</reference>
<feature type="transmembrane region" description="Helical" evidence="1">
    <location>
        <begin position="21"/>
        <end position="41"/>
    </location>
</feature>
<evidence type="ECO:0000259" key="2">
    <source>
        <dbReference type="Pfam" id="PF26011"/>
    </source>
</evidence>
<feature type="domain" description="RND related beta-barrel" evidence="2">
    <location>
        <begin position="240"/>
        <end position="310"/>
    </location>
</feature>
<organism evidence="4">
    <name type="scientific">[Clostridium] nexile</name>
    <dbReference type="NCBI Taxonomy" id="29361"/>
    <lineage>
        <taxon>Bacteria</taxon>
        <taxon>Bacillati</taxon>
        <taxon>Bacillota</taxon>
        <taxon>Clostridia</taxon>
        <taxon>Lachnospirales</taxon>
        <taxon>Lachnospiraceae</taxon>
        <taxon>Tyzzerella</taxon>
    </lineage>
</organism>
<evidence type="ECO:0000313" key="4">
    <source>
        <dbReference type="EMBL" id="VYT40644.1"/>
    </source>
</evidence>
<dbReference type="InterPro" id="IPR058709">
    <property type="entry name" value="BSH_RND-rel"/>
</dbReference>
<dbReference type="AlphaFoldDB" id="A0A6N2WD26"/>
<name>A0A6N2WD26_9FIRM</name>
<keyword evidence="1" id="KW-1133">Transmembrane helix</keyword>
<protein>
    <submittedName>
        <fullName evidence="4">HlyD family secretion protein</fullName>
    </submittedName>
</protein>
<evidence type="ECO:0000256" key="1">
    <source>
        <dbReference type="SAM" id="Phobius"/>
    </source>
</evidence>
<dbReference type="Pfam" id="PF26011">
    <property type="entry name" value="Beta-barrel_RND_rel"/>
    <property type="match status" value="1"/>
</dbReference>
<feature type="domain" description="RND related barrel-sandwich hybrid" evidence="3">
    <location>
        <begin position="68"/>
        <end position="235"/>
    </location>
</feature>
<dbReference type="EMBL" id="CACRTG010000046">
    <property type="protein sequence ID" value="VYT40644.1"/>
    <property type="molecule type" value="Genomic_DNA"/>
</dbReference>
<evidence type="ECO:0000259" key="3">
    <source>
        <dbReference type="Pfam" id="PF26018"/>
    </source>
</evidence>
<keyword evidence="1" id="KW-0472">Membrane</keyword>
<dbReference type="InterPro" id="IPR058729">
    <property type="entry name" value="Beta-barrel_RND-rel"/>
</dbReference>